<dbReference type="Proteomes" id="UP001165367">
    <property type="component" value="Unassembled WGS sequence"/>
</dbReference>
<keyword evidence="2" id="KW-1185">Reference proteome</keyword>
<protein>
    <recommendedName>
        <fullName evidence="3">Transcriptional regulator</fullName>
    </recommendedName>
</protein>
<evidence type="ECO:0008006" key="3">
    <source>
        <dbReference type="Google" id="ProtNLM"/>
    </source>
</evidence>
<organism evidence="1 2">
    <name type="scientific">Terrimonas ginsenosidimutans</name>
    <dbReference type="NCBI Taxonomy" id="2908004"/>
    <lineage>
        <taxon>Bacteria</taxon>
        <taxon>Pseudomonadati</taxon>
        <taxon>Bacteroidota</taxon>
        <taxon>Chitinophagia</taxon>
        <taxon>Chitinophagales</taxon>
        <taxon>Chitinophagaceae</taxon>
        <taxon>Terrimonas</taxon>
    </lineage>
</organism>
<accession>A0ABS9KNQ1</accession>
<evidence type="ECO:0000313" key="2">
    <source>
        <dbReference type="Proteomes" id="UP001165367"/>
    </source>
</evidence>
<proteinExistence type="predicted"/>
<gene>
    <name evidence="1" type="ORF">LZZ85_06705</name>
</gene>
<dbReference type="EMBL" id="JAKLTR010000003">
    <property type="protein sequence ID" value="MCG2613962.1"/>
    <property type="molecule type" value="Genomic_DNA"/>
</dbReference>
<reference evidence="1" key="1">
    <citation type="submission" date="2022-01" db="EMBL/GenBank/DDBJ databases">
        <authorList>
            <person name="Jo J.-H."/>
            <person name="Im W.-T."/>
        </authorList>
    </citation>
    <scope>NUCLEOTIDE SEQUENCE</scope>
    <source>
        <strain evidence="1">NA20</strain>
    </source>
</reference>
<comment type="caution">
    <text evidence="1">The sequence shown here is derived from an EMBL/GenBank/DDBJ whole genome shotgun (WGS) entry which is preliminary data.</text>
</comment>
<evidence type="ECO:0000313" key="1">
    <source>
        <dbReference type="EMBL" id="MCG2613962.1"/>
    </source>
</evidence>
<dbReference type="RefSeq" id="WP_237869932.1">
    <property type="nucleotide sequence ID" value="NZ_JAKLTR010000003.1"/>
</dbReference>
<name>A0ABS9KNQ1_9BACT</name>
<sequence length="122" mass="14176">MRIVDRLATYLAFKKITAYAFERSVDVANGYLKKQLKGKGSVGSEILYRIYHYYTDLDFIWLLTGEGEMLRPEPELPIPHFSKDEMIEQLNERITLLETSLEDKQKIIDLLNEKGGQDIHVV</sequence>